<dbReference type="NCBIfam" id="TIGR01193">
    <property type="entry name" value="bacteriocin_ABC"/>
    <property type="match status" value="1"/>
</dbReference>
<evidence type="ECO:0000259" key="15">
    <source>
        <dbReference type="PROSITE" id="PS50929"/>
    </source>
</evidence>
<dbReference type="Pfam" id="PF03412">
    <property type="entry name" value="Peptidase_C39"/>
    <property type="match status" value="1"/>
</dbReference>
<dbReference type="EMBL" id="CP053977">
    <property type="protein sequence ID" value="QKH22496.1"/>
    <property type="molecule type" value="Genomic_DNA"/>
</dbReference>
<dbReference type="SUPFAM" id="SSF52540">
    <property type="entry name" value="P-loop containing nucleoside triphosphate hydrolases"/>
    <property type="match status" value="1"/>
</dbReference>
<dbReference type="GO" id="GO:0043214">
    <property type="term" value="F:ABC-type bacteriocin transporter activity"/>
    <property type="evidence" value="ECO:0007669"/>
    <property type="project" value="InterPro"/>
</dbReference>
<dbReference type="FunFam" id="3.40.50.300:FF:000221">
    <property type="entry name" value="Multidrug ABC transporter ATP-binding protein"/>
    <property type="match status" value="1"/>
</dbReference>
<sequence>MFGFRKIKYVQQHDLKDCGPACIAAICHYYKSPVSISKIRTLACTNQEGTTLKGLLNTFKDLGFETEACRGTKESLKEIPLPAIAHIITPEGLLHYVVLYKVSNKHISIMDPSVGLKKYSYEEFYKLWTGVLVLAIPKEIQSHSSTYPSLKSHLFQFILANKRILSYIFILSILFNAIGILGAFYYSYLIDVILPQYLTDTLGIVSISVILLYILRMFINYSRTLLLLILSKNMDIELMLGYYNHVIKLPISFFETRRVGEIISRFLDAGKIREAVSNAAVTLLIDTIMLIIGTYLLYLQNKQLFLITLLFIPVYVLIIFCFQKPYERLNKKEMQNAASLNSYLVESLKGILTIKSYVAENIVRTNVKEKFLDLWIIVQKKGKIIGLQDSIKQGVQLIGGILILWIGGHEVLKGNMTIGQLITYNALLLYFLQPIENLVRLQPSIQSALVAWERVQEILELEPECNKNIQKRSLDEINVIKANNISFGYGFQKNILKDVSFEIRKGQHIGFVGESGSGKTTIAKILLKYYKFQEGEILFNDISCNKINEKDLRKKVIFLSQESFFFEGTVYENICFGLDYKPTLEQVITIAEMMNAHKFINSMPLKYQTIIEEDASNLSAGQKQRLSLIRAILMDPEVLILDEATSNLDSKTEQNILLSLQDLKEKGLTIISIAHRLSTIKKCDRIYVLNNGQVLEQGTHAELIQHNQEYQKLWRNQFLNEKENNNFISI</sequence>
<dbReference type="InterPro" id="IPR003593">
    <property type="entry name" value="AAA+_ATPase"/>
</dbReference>
<dbReference type="Pfam" id="PF00664">
    <property type="entry name" value="ABC_membrane"/>
    <property type="match status" value="1"/>
</dbReference>
<dbReference type="GO" id="GO:0005524">
    <property type="term" value="F:ATP binding"/>
    <property type="evidence" value="ECO:0007669"/>
    <property type="project" value="UniProtKB-KW"/>
</dbReference>
<feature type="domain" description="ABC transmembrane type-1" evidence="15">
    <location>
        <begin position="168"/>
        <end position="447"/>
    </location>
</feature>
<dbReference type="InterPro" id="IPR017871">
    <property type="entry name" value="ABC_transporter-like_CS"/>
</dbReference>
<evidence type="ECO:0000313" key="18">
    <source>
        <dbReference type="EMBL" id="QKH22496.1"/>
    </source>
</evidence>
<dbReference type="InterPro" id="IPR027417">
    <property type="entry name" value="P-loop_NTPase"/>
</dbReference>
<evidence type="ECO:0000256" key="12">
    <source>
        <dbReference type="ARBA" id="ARBA00023136"/>
    </source>
</evidence>
<feature type="transmembrane region" description="Helical" evidence="13">
    <location>
        <begin position="304"/>
        <end position="322"/>
    </location>
</feature>
<dbReference type="PROSITE" id="PS50990">
    <property type="entry name" value="PEPTIDASE_C39"/>
    <property type="match status" value="1"/>
</dbReference>
<evidence type="ECO:0000256" key="10">
    <source>
        <dbReference type="ARBA" id="ARBA00022967"/>
    </source>
</evidence>
<keyword evidence="2" id="KW-0813">Transport</keyword>
<dbReference type="InterPro" id="IPR039421">
    <property type="entry name" value="Type_1_exporter"/>
</dbReference>
<evidence type="ECO:0000256" key="11">
    <source>
        <dbReference type="ARBA" id="ARBA00022989"/>
    </source>
</evidence>
<proteinExistence type="predicted"/>
<geneLocation type="plasmid" evidence="18 20">
    <name>unnamed1</name>
</geneLocation>
<dbReference type="PROSITE" id="PS50929">
    <property type="entry name" value="ABC_TM1F"/>
    <property type="match status" value="1"/>
</dbReference>
<dbReference type="GO" id="GO:0005886">
    <property type="term" value="C:plasma membrane"/>
    <property type="evidence" value="ECO:0007669"/>
    <property type="project" value="UniProtKB-SubCell"/>
</dbReference>
<evidence type="ECO:0000313" key="19">
    <source>
        <dbReference type="Proteomes" id="UP000031876"/>
    </source>
</evidence>
<evidence type="ECO:0000256" key="2">
    <source>
        <dbReference type="ARBA" id="ARBA00022448"/>
    </source>
</evidence>
<keyword evidence="9 17" id="KW-0067">ATP-binding</keyword>
<dbReference type="InterPro" id="IPR005074">
    <property type="entry name" value="Peptidase_C39"/>
</dbReference>
<dbReference type="Proteomes" id="UP000031876">
    <property type="component" value="Plasmid 3"/>
</dbReference>
<dbReference type="GO" id="GO:0006508">
    <property type="term" value="P:proteolysis"/>
    <property type="evidence" value="ECO:0007669"/>
    <property type="project" value="UniProtKB-KW"/>
</dbReference>
<dbReference type="PROSITE" id="PS50893">
    <property type="entry name" value="ABC_TRANSPORTER_2"/>
    <property type="match status" value="1"/>
</dbReference>
<evidence type="ECO:0000256" key="4">
    <source>
        <dbReference type="ARBA" id="ARBA00022670"/>
    </source>
</evidence>
<reference evidence="18 20" key="2">
    <citation type="submission" date="2020-05" db="EMBL/GenBank/DDBJ databases">
        <title>FDA dAtabase for Regulatory Grade micrObial Sequences (FDA-ARGOS): Supporting development and validation of Infectious Disease Dx tests.</title>
        <authorList>
            <person name="Nelson B."/>
            <person name="Plummer A."/>
            <person name="Tallon L."/>
            <person name="Sadzewicz L."/>
            <person name="Zhao X."/>
            <person name="Vavikolanu K."/>
            <person name="Mehta A."/>
            <person name="Aluvathingal J."/>
            <person name="Nadendla S."/>
            <person name="Myers T."/>
            <person name="Yan Y."/>
            <person name="Sichtig H."/>
        </authorList>
    </citation>
    <scope>NUCLEOTIDE SEQUENCE [LARGE SCALE GENOMIC DNA]</scope>
    <source>
        <strain evidence="18 20">FDAARGOS_795</strain>
        <plasmid evidence="18 20">unnamed1</plasmid>
    </source>
</reference>
<evidence type="ECO:0000256" key="8">
    <source>
        <dbReference type="ARBA" id="ARBA00022807"/>
    </source>
</evidence>
<keyword evidence="4" id="KW-0645">Protease</keyword>
<evidence type="ECO:0000256" key="6">
    <source>
        <dbReference type="ARBA" id="ARBA00022741"/>
    </source>
</evidence>
<feature type="transmembrane region" description="Helical" evidence="13">
    <location>
        <begin position="275"/>
        <end position="298"/>
    </location>
</feature>
<dbReference type="CDD" id="cd02418">
    <property type="entry name" value="Peptidase_C39B"/>
    <property type="match status" value="1"/>
</dbReference>
<dbReference type="EMBL" id="CP009332">
    <property type="protein sequence ID" value="AJG73645.1"/>
    <property type="molecule type" value="Genomic_DNA"/>
</dbReference>
<dbReference type="SUPFAM" id="SSF90123">
    <property type="entry name" value="ABC transporter transmembrane region"/>
    <property type="match status" value="1"/>
</dbReference>
<dbReference type="InterPro" id="IPR011527">
    <property type="entry name" value="ABC1_TM_dom"/>
</dbReference>
<keyword evidence="10" id="KW-1278">Translocase</keyword>
<reference evidence="17 19" key="1">
    <citation type="journal article" date="2015" name="Genome Announc.">
        <title>Complete genome sequences for 35 biothreat assay-relevant bacillus species.</title>
        <authorList>
            <person name="Johnson S.L."/>
            <person name="Daligault H.E."/>
            <person name="Davenport K.W."/>
            <person name="Jaissle J."/>
            <person name="Frey K.G."/>
            <person name="Ladner J.T."/>
            <person name="Broomall S.M."/>
            <person name="Bishop-Lilly K.A."/>
            <person name="Bruce D.C."/>
            <person name="Gibbons H.S."/>
            <person name="Coyne S.R."/>
            <person name="Lo C.C."/>
            <person name="Meincke L."/>
            <person name="Munk A.C."/>
            <person name="Koroleva G.I."/>
            <person name="Rosenzweig C.N."/>
            <person name="Palacios G.F."/>
            <person name="Redden C.L."/>
            <person name="Minogue T.D."/>
            <person name="Chain P.S."/>
        </authorList>
    </citation>
    <scope>NUCLEOTIDE SEQUENCE [LARGE SCALE GENOMIC DNA]</scope>
    <source>
        <strain evidence="17 19">HD1011</strain>
        <plasmid evidence="17 19">3</plasmid>
    </source>
</reference>
<evidence type="ECO:0000256" key="5">
    <source>
        <dbReference type="ARBA" id="ARBA00022692"/>
    </source>
</evidence>
<comment type="subcellular location">
    <subcellularLocation>
        <location evidence="1">Cell membrane</location>
        <topology evidence="1">Multi-pass membrane protein</topology>
    </subcellularLocation>
</comment>
<keyword evidence="18" id="KW-0614">Plasmid</keyword>
<feature type="transmembrane region" description="Helical" evidence="13">
    <location>
        <begin position="164"/>
        <end position="188"/>
    </location>
</feature>
<evidence type="ECO:0000259" key="14">
    <source>
        <dbReference type="PROSITE" id="PS50893"/>
    </source>
</evidence>
<feature type="domain" description="Peptidase C39" evidence="16">
    <location>
        <begin position="12"/>
        <end position="135"/>
    </location>
</feature>
<accession>A0A0B5NB51</accession>
<dbReference type="Gene3D" id="3.40.50.300">
    <property type="entry name" value="P-loop containing nucleotide triphosphate hydrolases"/>
    <property type="match status" value="1"/>
</dbReference>
<evidence type="ECO:0000259" key="16">
    <source>
        <dbReference type="PROSITE" id="PS50990"/>
    </source>
</evidence>
<dbReference type="GO" id="GO:0016887">
    <property type="term" value="F:ATP hydrolysis activity"/>
    <property type="evidence" value="ECO:0007669"/>
    <property type="project" value="InterPro"/>
</dbReference>
<dbReference type="RefSeq" id="WP_000466761.1">
    <property type="nucleotide sequence ID" value="NZ_CP009332.1"/>
</dbReference>
<evidence type="ECO:0000256" key="7">
    <source>
        <dbReference type="ARBA" id="ARBA00022801"/>
    </source>
</evidence>
<evidence type="ECO:0000256" key="1">
    <source>
        <dbReference type="ARBA" id="ARBA00004651"/>
    </source>
</evidence>
<dbReference type="Gene3D" id="1.20.1560.10">
    <property type="entry name" value="ABC transporter type 1, transmembrane domain"/>
    <property type="match status" value="1"/>
</dbReference>
<dbReference type="InterPro" id="IPR036640">
    <property type="entry name" value="ABC1_TM_sf"/>
</dbReference>
<keyword evidence="3" id="KW-1003">Cell membrane</keyword>
<evidence type="ECO:0000256" key="13">
    <source>
        <dbReference type="SAM" id="Phobius"/>
    </source>
</evidence>
<feature type="domain" description="ABC transporter" evidence="14">
    <location>
        <begin position="480"/>
        <end position="716"/>
    </location>
</feature>
<dbReference type="KEGG" id="btw:BF38_6154"/>
<feature type="transmembrane region" description="Helical" evidence="13">
    <location>
        <begin position="194"/>
        <end position="215"/>
    </location>
</feature>
<dbReference type="InterPro" id="IPR003439">
    <property type="entry name" value="ABC_transporter-like_ATP-bd"/>
</dbReference>
<dbReference type="Gene3D" id="3.90.70.10">
    <property type="entry name" value="Cysteine proteinases"/>
    <property type="match status" value="1"/>
</dbReference>
<geneLocation type="plasmid" evidence="17 19">
    <name>3</name>
</geneLocation>
<keyword evidence="6" id="KW-0547">Nucleotide-binding</keyword>
<dbReference type="AlphaFoldDB" id="A0A0B5NB51"/>
<dbReference type="GO" id="GO:0015421">
    <property type="term" value="F:ABC-type oligopeptide transporter activity"/>
    <property type="evidence" value="ECO:0007669"/>
    <property type="project" value="TreeGrafter"/>
</dbReference>
<dbReference type="CDD" id="cd18570">
    <property type="entry name" value="ABC_6TM_PCAT1_LagD_like"/>
    <property type="match status" value="1"/>
</dbReference>
<dbReference type="PROSITE" id="PS00211">
    <property type="entry name" value="ABC_TRANSPORTER_1"/>
    <property type="match status" value="1"/>
</dbReference>
<dbReference type="PANTHER" id="PTHR43394">
    <property type="entry name" value="ATP-DEPENDENT PERMEASE MDL1, MITOCHONDRIAL"/>
    <property type="match status" value="1"/>
</dbReference>
<evidence type="ECO:0000256" key="3">
    <source>
        <dbReference type="ARBA" id="ARBA00022475"/>
    </source>
</evidence>
<dbReference type="PANTHER" id="PTHR43394:SF1">
    <property type="entry name" value="ATP-BINDING CASSETTE SUB-FAMILY B MEMBER 10, MITOCHONDRIAL"/>
    <property type="match status" value="1"/>
</dbReference>
<dbReference type="SMART" id="SM00382">
    <property type="entry name" value="AAA"/>
    <property type="match status" value="1"/>
</dbReference>
<keyword evidence="11 13" id="KW-1133">Transmembrane helix</keyword>
<keyword evidence="7" id="KW-0378">Hydrolase</keyword>
<evidence type="ECO:0000256" key="9">
    <source>
        <dbReference type="ARBA" id="ARBA00022840"/>
    </source>
</evidence>
<keyword evidence="8" id="KW-0788">Thiol protease</keyword>
<keyword evidence="12 13" id="KW-0472">Membrane</keyword>
<organism evidence="18 20">
    <name type="scientific">Bacillus thuringiensis</name>
    <dbReference type="NCBI Taxonomy" id="1428"/>
    <lineage>
        <taxon>Bacteria</taxon>
        <taxon>Bacillati</taxon>
        <taxon>Bacillota</taxon>
        <taxon>Bacilli</taxon>
        <taxon>Bacillales</taxon>
        <taxon>Bacillaceae</taxon>
        <taxon>Bacillus</taxon>
        <taxon>Bacillus cereus group</taxon>
    </lineage>
</organism>
<name>A0A0B5NB51_BACTU</name>
<dbReference type="Proteomes" id="UP000501107">
    <property type="component" value="Plasmid unnamed1"/>
</dbReference>
<gene>
    <name evidence="17" type="primary">lagD</name>
    <name evidence="17" type="ORF">BF38_6154</name>
    <name evidence="18" type="ORF">FOC89_00485</name>
</gene>
<evidence type="ECO:0000313" key="17">
    <source>
        <dbReference type="EMBL" id="AJG73645.1"/>
    </source>
</evidence>
<keyword evidence="5 13" id="KW-0812">Transmembrane</keyword>
<dbReference type="GO" id="GO:0008234">
    <property type="term" value="F:cysteine-type peptidase activity"/>
    <property type="evidence" value="ECO:0007669"/>
    <property type="project" value="UniProtKB-KW"/>
</dbReference>
<dbReference type="Pfam" id="PF00005">
    <property type="entry name" value="ABC_tran"/>
    <property type="match status" value="1"/>
</dbReference>
<protein>
    <submittedName>
        <fullName evidence="17">Lactococcin-G-processing and transport ATP-binding protein LagD</fullName>
    </submittedName>
    <submittedName>
        <fullName evidence="18">Peptidase domain-containing ABC transporter</fullName>
    </submittedName>
</protein>
<evidence type="ECO:0000313" key="20">
    <source>
        <dbReference type="Proteomes" id="UP000501107"/>
    </source>
</evidence>
<dbReference type="InterPro" id="IPR005897">
    <property type="entry name" value="Pept_C39_ABC_bacteriocin"/>
</dbReference>